<name>A0ABX0H9C2_9BACT</name>
<dbReference type="Proteomes" id="UP000649799">
    <property type="component" value="Unassembled WGS sequence"/>
</dbReference>
<proteinExistence type="predicted"/>
<reference evidence="1 2" key="1">
    <citation type="submission" date="2020-03" db="EMBL/GenBank/DDBJ databases">
        <title>Cyclobacterium plantarum sp. nov., a marine bacterium isolated from a coastal-marine wetland.</title>
        <authorList>
            <person name="Sanchez-Porro C."/>
            <person name="Ventosa A."/>
            <person name="Amoozegar M."/>
        </authorList>
    </citation>
    <scope>NUCLEOTIDE SEQUENCE [LARGE SCALE GENOMIC DNA]</scope>
    <source>
        <strain evidence="1 2">GBPx2</strain>
    </source>
</reference>
<accession>A0ABX0H9C2</accession>
<protein>
    <submittedName>
        <fullName evidence="1">Uncharacterized protein</fullName>
    </submittedName>
</protein>
<keyword evidence="2" id="KW-1185">Reference proteome</keyword>
<dbReference type="EMBL" id="JAANYN010000007">
    <property type="protein sequence ID" value="NHE58378.1"/>
    <property type="molecule type" value="Genomic_DNA"/>
</dbReference>
<sequence length="908" mass="103136">MNQIKTLLVILLILVLGFAAFLILKSDLLENSLEGSEIIPPDAVLVYESKDPVGMWNTIVGQPVWEKLHQLPALASLESQLIHLDSITGKSGALDDYLKGQRFKLSLHPLGKEDFGFLVSIAFNDREFLDFIQNLKKGLGNQADPIKTRTYSGVNLFEVRLNQADKVFTYAVFNNVLMGSFSSFLVEEGIRYAKSEELKSYKQTFPHLFQTEIPAMNNGVLRLSGNAFSDLVREISSVKNNKLVSDLAANDFSANLVPAFSDQGMSFSGKLFVNGKPKEVISNINSSTGLPFSSLISNRTALTYLYLFSEFQHFQHIPNTSFSPEPLIAAEISESKEIQAFIKSLTGEVSLVLEERLMGNNPNQILLLGVENAEESFRNLESYILEMNQQDSSKHYRAHILGYEVILLELKEFPAYIFNGNFSGFGKSYLARVDDRLVMANSLRTMRNFLEDIYYDNTWGKSVAFNRVLKKSQSDAPIQIFLNNDRFFNLLTQFSKPAWSSVFQKYGAAFRSFEWMKVYLRGNGEIEILFDINLDKKVTSGQLMLRESRSTPFDKKLIHGPEGLENFNDKSTDFLVQDEDFFIHLVSEEGGIVFSERIPEEVISDVFQIDYYQNGKLQLVFATRNLIYALDRYGQLLPGYPIHFESGRDIAHLNVLDYDNNREYRLFVADREGDLFVYNVGGELLQEWSPRASTDGPLAAKPAHHRVPGLGDFMVALHKNGKLRLFNRRGESRAGGNVVLGESISTAYGIEEGSEEGLSKIVTVNDAGEVVKVNFKGELTYRNQLLRPDRDTRFDLVNDQVGTDYVWVIREYNELKVLNPDESLLFETNILSEELEYRYYSFGPGNKIFVVLDKTQDFAYLYNYQGKLINQKPISVSENLWISFSGSRNEYTLVTVYGNELQVYKIPF</sequence>
<dbReference type="SUPFAM" id="SSF101898">
    <property type="entry name" value="NHL repeat"/>
    <property type="match status" value="1"/>
</dbReference>
<comment type="caution">
    <text evidence="1">The sequence shown here is derived from an EMBL/GenBank/DDBJ whole genome shotgun (WGS) entry which is preliminary data.</text>
</comment>
<organism evidence="1 2">
    <name type="scientific">Cyclobacterium plantarum</name>
    <dbReference type="NCBI Taxonomy" id="2716263"/>
    <lineage>
        <taxon>Bacteria</taxon>
        <taxon>Pseudomonadati</taxon>
        <taxon>Bacteroidota</taxon>
        <taxon>Cytophagia</taxon>
        <taxon>Cytophagales</taxon>
        <taxon>Cyclobacteriaceae</taxon>
        <taxon>Cyclobacterium</taxon>
    </lineage>
</organism>
<dbReference type="RefSeq" id="WP_166148710.1">
    <property type="nucleotide sequence ID" value="NZ_JAANYN010000007.1"/>
</dbReference>
<evidence type="ECO:0000313" key="2">
    <source>
        <dbReference type="Proteomes" id="UP000649799"/>
    </source>
</evidence>
<evidence type="ECO:0000313" key="1">
    <source>
        <dbReference type="EMBL" id="NHE58378.1"/>
    </source>
</evidence>
<gene>
    <name evidence="1" type="ORF">G9Q97_16330</name>
</gene>